<dbReference type="GO" id="GO:0003697">
    <property type="term" value="F:single-stranded DNA binding"/>
    <property type="evidence" value="ECO:0007669"/>
    <property type="project" value="UniProtKB-UniRule"/>
</dbReference>
<evidence type="ECO:0000256" key="2">
    <source>
        <dbReference type="ARBA" id="ARBA00004123"/>
    </source>
</evidence>
<keyword evidence="15 18" id="KW-0539">Nucleus</keyword>
<dbReference type="SMART" id="SM00184">
    <property type="entry name" value="RING"/>
    <property type="match status" value="1"/>
</dbReference>
<keyword evidence="8 18" id="KW-0479">Metal-binding</keyword>
<evidence type="ECO:0000313" key="24">
    <source>
        <dbReference type="Proteomes" id="UP001285908"/>
    </source>
</evidence>
<dbReference type="RefSeq" id="XP_062688558.1">
    <property type="nucleotide sequence ID" value="XM_062834004.1"/>
</dbReference>
<dbReference type="PROSITE" id="PS00518">
    <property type="entry name" value="ZF_RING_1"/>
    <property type="match status" value="1"/>
</dbReference>
<comment type="pathway">
    <text evidence="3 18">Protein modification; protein ubiquitination.</text>
</comment>
<comment type="similarity">
    <text evidence="4 18">Belongs to the RAD18 family.</text>
</comment>
<keyword evidence="9 17" id="KW-0227">DNA damage</keyword>
<evidence type="ECO:0000256" key="13">
    <source>
        <dbReference type="ARBA" id="ARBA00023125"/>
    </source>
</evidence>
<keyword evidence="14 17" id="KW-0234">DNA repair</keyword>
<dbReference type="EMBL" id="JAULSX010000009">
    <property type="protein sequence ID" value="KAK3485795.1"/>
    <property type="molecule type" value="Genomic_DNA"/>
</dbReference>
<dbReference type="PROSITE" id="PS50089">
    <property type="entry name" value="ZF_RING_2"/>
    <property type="match status" value="1"/>
</dbReference>
<feature type="domain" description="UBZ4-type" evidence="22">
    <location>
        <begin position="186"/>
        <end position="214"/>
    </location>
</feature>
<proteinExistence type="inferred from homology"/>
<evidence type="ECO:0000256" key="1">
    <source>
        <dbReference type="ARBA" id="ARBA00000900"/>
    </source>
</evidence>
<dbReference type="Pfam" id="PF13923">
    <property type="entry name" value="zf-C3HC4_2"/>
    <property type="match status" value="1"/>
</dbReference>
<dbReference type="GO" id="GO:0008270">
    <property type="term" value="F:zinc ion binding"/>
    <property type="evidence" value="ECO:0007669"/>
    <property type="project" value="UniProtKB-KW"/>
</dbReference>
<evidence type="ECO:0000256" key="6">
    <source>
        <dbReference type="ARBA" id="ARBA00015551"/>
    </source>
</evidence>
<feature type="compositionally biased region" description="Basic and acidic residues" evidence="19">
    <location>
        <begin position="127"/>
        <end position="142"/>
    </location>
</feature>
<feature type="region of interest" description="Disordered" evidence="19">
    <location>
        <begin position="203"/>
        <end position="236"/>
    </location>
</feature>
<feature type="domain" description="RING-type" evidence="20">
    <location>
        <begin position="34"/>
        <end position="72"/>
    </location>
</feature>
<evidence type="ECO:0000256" key="16">
    <source>
        <dbReference type="PROSITE-ProRule" id="PRU00175"/>
    </source>
</evidence>
<dbReference type="GO" id="GO:0006513">
    <property type="term" value="P:protein monoubiquitination"/>
    <property type="evidence" value="ECO:0007669"/>
    <property type="project" value="InterPro"/>
</dbReference>
<name>A0AAJ0HZP9_9PEZI</name>
<keyword evidence="7 18" id="KW-0808">Transferase</keyword>
<feature type="compositionally biased region" description="Low complexity" evidence="19">
    <location>
        <begin position="106"/>
        <end position="120"/>
    </location>
</feature>
<dbReference type="InterPro" id="IPR004580">
    <property type="entry name" value="Rad18_fungi"/>
</dbReference>
<comment type="caution">
    <text evidence="23">The sequence shown here is derived from an EMBL/GenBank/DDBJ whole genome shotgun (WGS) entry which is preliminary data.</text>
</comment>
<dbReference type="GO" id="GO:0006281">
    <property type="term" value="P:DNA repair"/>
    <property type="evidence" value="ECO:0007669"/>
    <property type="project" value="UniProtKB-KW"/>
</dbReference>
<evidence type="ECO:0000259" key="20">
    <source>
        <dbReference type="PROSITE" id="PS50089"/>
    </source>
</evidence>
<dbReference type="InterPro" id="IPR003034">
    <property type="entry name" value="SAP_dom"/>
</dbReference>
<evidence type="ECO:0000256" key="11">
    <source>
        <dbReference type="ARBA" id="ARBA00022786"/>
    </source>
</evidence>
<comment type="subunit">
    <text evidence="18">Interacts with E2 UBC2, forming a complex with ubiquitin ligase activity.</text>
</comment>
<dbReference type="InterPro" id="IPR001841">
    <property type="entry name" value="Znf_RING"/>
</dbReference>
<evidence type="ECO:0000256" key="19">
    <source>
        <dbReference type="SAM" id="MobiDB-lite"/>
    </source>
</evidence>
<dbReference type="GeneID" id="87871626"/>
<evidence type="ECO:0000256" key="5">
    <source>
        <dbReference type="ARBA" id="ARBA00012483"/>
    </source>
</evidence>
<dbReference type="InterPro" id="IPR013083">
    <property type="entry name" value="Znf_RING/FYVE/PHD"/>
</dbReference>
<dbReference type="NCBIfam" id="TIGR00599">
    <property type="entry name" value="rad18"/>
    <property type="match status" value="1"/>
</dbReference>
<accession>A0AAJ0HZP9</accession>
<keyword evidence="13 18" id="KW-0238">DNA-binding</keyword>
<dbReference type="Pfam" id="PF02037">
    <property type="entry name" value="SAP"/>
    <property type="match status" value="1"/>
</dbReference>
<dbReference type="AlphaFoldDB" id="A0AAJ0HZP9"/>
<evidence type="ECO:0000256" key="18">
    <source>
        <dbReference type="RuleBase" id="RU368093"/>
    </source>
</evidence>
<dbReference type="PANTHER" id="PTHR14134">
    <property type="entry name" value="E3 UBIQUITIN-PROTEIN LIGASE RAD18"/>
    <property type="match status" value="1"/>
</dbReference>
<gene>
    <name evidence="23" type="ORF">B0T23DRAFT_238742</name>
</gene>
<dbReference type="FunFam" id="3.30.40.10:FF:000172">
    <property type="entry name" value="E3 ubiquitin-protein ligase RAD18"/>
    <property type="match status" value="1"/>
</dbReference>
<keyword evidence="11 18" id="KW-0833">Ubl conjugation pathway</keyword>
<feature type="compositionally biased region" description="Basic residues" evidence="19">
    <location>
        <begin position="143"/>
        <end position="152"/>
    </location>
</feature>
<evidence type="ECO:0000256" key="12">
    <source>
        <dbReference type="ARBA" id="ARBA00022833"/>
    </source>
</evidence>
<comment type="subcellular location">
    <subcellularLocation>
        <location evidence="2 18">Nucleus</location>
    </subcellularLocation>
</comment>
<dbReference type="GO" id="GO:0005634">
    <property type="term" value="C:nucleus"/>
    <property type="evidence" value="ECO:0007669"/>
    <property type="project" value="UniProtKB-SubCell"/>
</dbReference>
<dbReference type="PROSITE" id="PS51908">
    <property type="entry name" value="ZF_UBZ4"/>
    <property type="match status" value="1"/>
</dbReference>
<feature type="compositionally biased region" description="Polar residues" evidence="19">
    <location>
        <begin position="224"/>
        <end position="236"/>
    </location>
</feature>
<keyword evidence="24" id="KW-1185">Reference proteome</keyword>
<feature type="region of interest" description="Disordered" evidence="19">
    <location>
        <begin position="384"/>
        <end position="511"/>
    </location>
</feature>
<dbReference type="EC" id="2.3.2.27" evidence="5 18"/>
<dbReference type="InterPro" id="IPR017907">
    <property type="entry name" value="Znf_RING_CS"/>
</dbReference>
<feature type="region of interest" description="Disordered" evidence="19">
    <location>
        <begin position="106"/>
        <end position="153"/>
    </location>
</feature>
<dbReference type="CDD" id="cd23148">
    <property type="entry name" value="RING-HC_ScRAD18-like"/>
    <property type="match status" value="1"/>
</dbReference>
<protein>
    <recommendedName>
        <fullName evidence="6 18">Postreplication repair E3 ubiquitin-protein ligase RAD18</fullName>
        <ecNumber evidence="5 18">2.3.2.27</ecNumber>
    </recommendedName>
    <alternativeName>
        <fullName evidence="18">RING-type E3 ubiquitin transferase RAD18</fullName>
    </alternativeName>
</protein>
<dbReference type="SMART" id="SM00513">
    <property type="entry name" value="SAP"/>
    <property type="match status" value="1"/>
</dbReference>
<sequence>MDVFGDEAFNVPDSTDWLGTPLACLMPVEQAFRCHVCKDFYDSPMLTSCNHTFCSLCIRRCLSVDSKCPLCRATDQESKLRGNWALREAVEAFKNSRKVLLEFARAPPTTQAAPTGQAGPSSPSKRKATELEGPKEEDPETKRPRRSTRSTRARVAELTAAILQEEEETTFAADPDYVDQPPDDGLVACPICLTRMKEQQVDRHLDTSCPGSPQAASKRRPIPAQTSQPSTFPSFNTRLTSQVTTANQNQKPPERLPALAYSMLRDTALRKKLSELGLSTHGSRQLLEKRHKEWITLWNANCDSSRPKKRTELLRDLDEWERTVGHPSTAAGGGGGGQQGLGLMARAQATGAQIKDKEFDGKAWATRYGGSFGDLIKQARKGIKRQTLDGNGEKADTKGGGGGEDGKEDITPAELPTLQAREGESSAAPTPMDIVPPSSPPRPGQVDDADTEHDGQAPGKDAIAEDTAMREQVIPGTPDKERQWETSQQQQPPIPGDAQLSGMKKPNPETC</sequence>
<dbReference type="InterPro" id="IPR006642">
    <property type="entry name" value="Rad18_UBZ4"/>
</dbReference>
<dbReference type="GO" id="GO:0061630">
    <property type="term" value="F:ubiquitin protein ligase activity"/>
    <property type="evidence" value="ECO:0007669"/>
    <property type="project" value="UniProtKB-UniRule"/>
</dbReference>
<evidence type="ECO:0000256" key="8">
    <source>
        <dbReference type="ARBA" id="ARBA00022723"/>
    </source>
</evidence>
<evidence type="ECO:0000259" key="22">
    <source>
        <dbReference type="PROSITE" id="PS51908"/>
    </source>
</evidence>
<organism evidence="23 24">
    <name type="scientific">Neurospora hispaniola</name>
    <dbReference type="NCBI Taxonomy" id="588809"/>
    <lineage>
        <taxon>Eukaryota</taxon>
        <taxon>Fungi</taxon>
        <taxon>Dikarya</taxon>
        <taxon>Ascomycota</taxon>
        <taxon>Pezizomycotina</taxon>
        <taxon>Sordariomycetes</taxon>
        <taxon>Sordariomycetidae</taxon>
        <taxon>Sordariales</taxon>
        <taxon>Sordariaceae</taxon>
        <taxon>Neurospora</taxon>
    </lineage>
</organism>
<evidence type="ECO:0000259" key="21">
    <source>
        <dbReference type="PROSITE" id="PS50800"/>
    </source>
</evidence>
<comment type="catalytic activity">
    <reaction evidence="1 18">
        <text>S-ubiquitinyl-[E2 ubiquitin-conjugating enzyme]-L-cysteine + [acceptor protein]-L-lysine = [E2 ubiquitin-conjugating enzyme]-L-cysteine + N(6)-ubiquitinyl-[acceptor protein]-L-lysine.</text>
        <dbReference type="EC" id="2.3.2.27"/>
    </reaction>
</comment>
<evidence type="ECO:0000256" key="17">
    <source>
        <dbReference type="PROSITE-ProRule" id="PRU01256"/>
    </source>
</evidence>
<dbReference type="InterPro" id="IPR039577">
    <property type="entry name" value="Rad18"/>
</dbReference>
<evidence type="ECO:0000256" key="15">
    <source>
        <dbReference type="ARBA" id="ARBA00023242"/>
    </source>
</evidence>
<feature type="domain" description="SAP" evidence="21">
    <location>
        <begin position="261"/>
        <end position="295"/>
    </location>
</feature>
<evidence type="ECO:0000256" key="4">
    <source>
        <dbReference type="ARBA" id="ARBA00009506"/>
    </source>
</evidence>
<evidence type="ECO:0000313" key="23">
    <source>
        <dbReference type="EMBL" id="KAK3485795.1"/>
    </source>
</evidence>
<evidence type="ECO:0000256" key="9">
    <source>
        <dbReference type="ARBA" id="ARBA00022763"/>
    </source>
</evidence>
<dbReference type="Proteomes" id="UP001285908">
    <property type="component" value="Unassembled WGS sequence"/>
</dbReference>
<keyword evidence="10 16" id="KW-0863">Zinc-finger</keyword>
<dbReference type="PROSITE" id="PS50800">
    <property type="entry name" value="SAP"/>
    <property type="match status" value="1"/>
</dbReference>
<dbReference type="PANTHER" id="PTHR14134:SF2">
    <property type="entry name" value="E3 UBIQUITIN-PROTEIN LIGASE RAD18"/>
    <property type="match status" value="1"/>
</dbReference>
<dbReference type="GO" id="GO:0006301">
    <property type="term" value="P:DNA damage tolerance"/>
    <property type="evidence" value="ECO:0007669"/>
    <property type="project" value="InterPro"/>
</dbReference>
<evidence type="ECO:0000256" key="10">
    <source>
        <dbReference type="ARBA" id="ARBA00022771"/>
    </source>
</evidence>
<keyword evidence="12 18" id="KW-0862">Zinc</keyword>
<dbReference type="SUPFAM" id="SSF57850">
    <property type="entry name" value="RING/U-box"/>
    <property type="match status" value="1"/>
</dbReference>
<evidence type="ECO:0000256" key="14">
    <source>
        <dbReference type="ARBA" id="ARBA00023204"/>
    </source>
</evidence>
<evidence type="ECO:0000256" key="3">
    <source>
        <dbReference type="ARBA" id="ARBA00004906"/>
    </source>
</evidence>
<comment type="function">
    <text evidence="18">E3 RING-finger protein, member of the UBC2/RAD6 epistasis group. Associates to the E2 ubiquitin conjugating enzyme UBC2/RAD6 to form the UBC2-RAD18 ubiquitin ligase complex involved in postreplicative repair (PRR) of damaged DNA.</text>
</comment>
<dbReference type="SMART" id="SM00734">
    <property type="entry name" value="ZnF_Rad18"/>
    <property type="match status" value="1"/>
</dbReference>
<dbReference type="GO" id="GO:0097505">
    <property type="term" value="C:Rad6-Rad18 complex"/>
    <property type="evidence" value="ECO:0007669"/>
    <property type="project" value="TreeGrafter"/>
</dbReference>
<dbReference type="Gene3D" id="3.30.40.10">
    <property type="entry name" value="Zinc/RING finger domain, C3HC4 (zinc finger)"/>
    <property type="match status" value="1"/>
</dbReference>
<evidence type="ECO:0000256" key="7">
    <source>
        <dbReference type="ARBA" id="ARBA00022679"/>
    </source>
</evidence>
<reference evidence="23 24" key="1">
    <citation type="journal article" date="2023" name="Mol. Phylogenet. Evol.">
        <title>Genome-scale phylogeny and comparative genomics of the fungal order Sordariales.</title>
        <authorList>
            <person name="Hensen N."/>
            <person name="Bonometti L."/>
            <person name="Westerberg I."/>
            <person name="Brannstrom I.O."/>
            <person name="Guillou S."/>
            <person name="Cros-Aarteil S."/>
            <person name="Calhoun S."/>
            <person name="Haridas S."/>
            <person name="Kuo A."/>
            <person name="Mondo S."/>
            <person name="Pangilinan J."/>
            <person name="Riley R."/>
            <person name="LaButti K."/>
            <person name="Andreopoulos B."/>
            <person name="Lipzen A."/>
            <person name="Chen C."/>
            <person name="Yan M."/>
            <person name="Daum C."/>
            <person name="Ng V."/>
            <person name="Clum A."/>
            <person name="Steindorff A."/>
            <person name="Ohm R.A."/>
            <person name="Martin F."/>
            <person name="Silar P."/>
            <person name="Natvig D.O."/>
            <person name="Lalanne C."/>
            <person name="Gautier V."/>
            <person name="Ament-Velasquez S.L."/>
            <person name="Kruys A."/>
            <person name="Hutchinson M.I."/>
            <person name="Powell A.J."/>
            <person name="Barry K."/>
            <person name="Miller A.N."/>
            <person name="Grigoriev I.V."/>
            <person name="Debuchy R."/>
            <person name="Gladieux P."/>
            <person name="Hiltunen Thoren M."/>
            <person name="Johannesson H."/>
        </authorList>
    </citation>
    <scope>NUCLEOTIDE SEQUENCE [LARGE SCALE GENOMIC DNA]</scope>
    <source>
        <strain evidence="23 24">FGSC 10403</strain>
    </source>
</reference>